<feature type="transmembrane region" description="Helical" evidence="1">
    <location>
        <begin position="70"/>
        <end position="90"/>
    </location>
</feature>
<accession>A0A1B7XA47</accession>
<comment type="caution">
    <text evidence="2">The sequence shown here is derived from an EMBL/GenBank/DDBJ whole genome shotgun (WGS) entry which is preliminary data.</text>
</comment>
<dbReference type="EMBL" id="JXMS01000028">
    <property type="protein sequence ID" value="OBQ46226.1"/>
    <property type="molecule type" value="Genomic_DNA"/>
</dbReference>
<evidence type="ECO:0000313" key="2">
    <source>
        <dbReference type="EMBL" id="OBQ46226.1"/>
    </source>
</evidence>
<organism evidence="2 3">
    <name type="scientific">Halodesulfovibrio spirochaetisodalis</name>
    <dbReference type="NCBI Taxonomy" id="1560234"/>
    <lineage>
        <taxon>Bacteria</taxon>
        <taxon>Pseudomonadati</taxon>
        <taxon>Thermodesulfobacteriota</taxon>
        <taxon>Desulfovibrionia</taxon>
        <taxon>Desulfovibrionales</taxon>
        <taxon>Desulfovibrionaceae</taxon>
        <taxon>Halodesulfovibrio</taxon>
    </lineage>
</organism>
<keyword evidence="1" id="KW-0812">Transmembrane</keyword>
<dbReference type="Proteomes" id="UP000091979">
    <property type="component" value="Unassembled WGS sequence"/>
</dbReference>
<keyword evidence="1" id="KW-0472">Membrane</keyword>
<reference evidence="2 3" key="1">
    <citation type="submission" date="2015-01" db="EMBL/GenBank/DDBJ databases">
        <title>Desulfovibrio sp. JC271 draft genome sequence.</title>
        <authorList>
            <person name="Shivani Y."/>
            <person name="Subhash Y."/>
            <person name="Sasikala C."/>
            <person name="Ramana C.V."/>
        </authorList>
    </citation>
    <scope>NUCLEOTIDE SEQUENCE [LARGE SCALE GENOMIC DNA]</scope>
    <source>
        <strain evidence="2 3">JC271</strain>
    </source>
</reference>
<protein>
    <submittedName>
        <fullName evidence="2">Uncharacterized protein</fullName>
    </submittedName>
</protein>
<keyword evidence="1" id="KW-1133">Transmembrane helix</keyword>
<dbReference type="AlphaFoldDB" id="A0A1B7XA47"/>
<dbReference type="PATRIC" id="fig|1560234.3.peg.1832"/>
<feature type="transmembrane region" description="Helical" evidence="1">
    <location>
        <begin position="159"/>
        <end position="181"/>
    </location>
</feature>
<sequence length="188" mass="21697">MLNIFNNLTDYTSDGGNLDERGKIAIRYAIVAILLKLYSLSPVDFSSVKEAQSASSIVTQYLFTVLPEKALYIFTIVNMYTMLAFFFFYLGTYSWILLQADKTPFDKTNRSFFQIMKKDISSLQNKFEKFIYYTFLPLAFLAFYLSKCLHCLHRAFSRIVPGLFGMVAFFVTIKEFCKLVILSSDILP</sequence>
<proteinExistence type="predicted"/>
<feature type="transmembrane region" description="Helical" evidence="1">
    <location>
        <begin position="130"/>
        <end position="147"/>
    </location>
</feature>
<evidence type="ECO:0000313" key="3">
    <source>
        <dbReference type="Proteomes" id="UP000091979"/>
    </source>
</evidence>
<keyword evidence="3" id="KW-1185">Reference proteome</keyword>
<gene>
    <name evidence="2" type="ORF">SP90_13590</name>
</gene>
<name>A0A1B7XA47_9BACT</name>
<evidence type="ECO:0000256" key="1">
    <source>
        <dbReference type="SAM" id="Phobius"/>
    </source>
</evidence>